<dbReference type="InterPro" id="IPR038294">
    <property type="entry name" value="SLBP_RNA_bind_sf"/>
</dbReference>
<keyword evidence="6" id="KW-1185">Reference proteome</keyword>
<sequence length="647" mass="72465">MRVTSTESPILQALLPAEKIKSWALEVEMEESRECVHTAAKTSPEGLDKASRDTRKNFISDEDEWRQSSSVSKHTTTPDCSRRSLQSRDRVVPLHRNAHHTDIYMLKTASTSNHILADKNWPKGIGKKGHDYWKQSNREEIDCMNRSDQARQGYATHGYHRMSQSSHVVDRSQVVKWKSSTETPAEHGRQGCSRSQKLERKGRNYEGHRHHSDSGRGCHDDSGYFHAEVKAWSGKRGHGEVNGSDLPMSAIANEKSSKFEKEDGKPPACLETGSHNRNQKSKHNVFVTLFESAVRTDIRATPLESNTTSSQVECESDIYSEAPSKKAEIYSSCCANMMEQGRDAEDNSKGDVARSDSKKEYEMLASLLLDDSLDIDQDFDVILAASGAALPDSMYCGSIFGDDLELPAVSMDIESLAEVRTGISADGSINMSATNSAELKGPQLPKICGLDGGLNVNLPKPVSSTDNLVQNHVRSEDIGSRLAEKLKASGNIAQAQPFSRAFVDVTNTFKIPDGPAFNGKSEEEDARRISQRQRQVDFGKNTLGYERYTELVPRCKRKQRDPQTPDPKQVCSKRSWDGQIRKWRRLLHVYDPPREHGEEEAEDFSTDRTILPKDADSKRMNASQGLSQSKYSIEKDANFTIYDDWNE</sequence>
<name>A0A9D4UQ59_ADICA</name>
<proteinExistence type="inferred from homology"/>
<dbReference type="InterPro" id="IPR029344">
    <property type="entry name" value="SLBP_RNA_bind"/>
</dbReference>
<dbReference type="EMBL" id="JABFUD020000013">
    <property type="protein sequence ID" value="KAI5071807.1"/>
    <property type="molecule type" value="Genomic_DNA"/>
</dbReference>
<evidence type="ECO:0000256" key="1">
    <source>
        <dbReference type="ARBA" id="ARBA00006151"/>
    </source>
</evidence>
<evidence type="ECO:0000313" key="6">
    <source>
        <dbReference type="Proteomes" id="UP000886520"/>
    </source>
</evidence>
<comment type="similarity">
    <text evidence="1">Belongs to the SLBP family.</text>
</comment>
<feature type="region of interest" description="Disordered" evidence="3">
    <location>
        <begin position="159"/>
        <end position="219"/>
    </location>
</feature>
<feature type="compositionally biased region" description="Basic and acidic residues" evidence="3">
    <location>
        <begin position="256"/>
        <end position="265"/>
    </location>
</feature>
<dbReference type="PANTHER" id="PTHR17408">
    <property type="entry name" value="HISTONE RNA HAIRPIN-BINDING PROTEIN"/>
    <property type="match status" value="1"/>
</dbReference>
<comment type="caution">
    <text evidence="5">The sequence shown here is derived from an EMBL/GenBank/DDBJ whole genome shotgun (WGS) entry which is preliminary data.</text>
</comment>
<feature type="region of interest" description="Disordered" evidence="3">
    <location>
        <begin position="36"/>
        <end position="85"/>
    </location>
</feature>
<feature type="compositionally biased region" description="Basic and acidic residues" evidence="3">
    <location>
        <begin position="196"/>
        <end position="219"/>
    </location>
</feature>
<dbReference type="Pfam" id="PF15247">
    <property type="entry name" value="SLBP_RNA_bind"/>
    <property type="match status" value="1"/>
</dbReference>
<evidence type="ECO:0000313" key="5">
    <source>
        <dbReference type="EMBL" id="KAI5071807.1"/>
    </source>
</evidence>
<feature type="compositionally biased region" description="Polar residues" evidence="3">
    <location>
        <begin position="620"/>
        <end position="630"/>
    </location>
</feature>
<dbReference type="Proteomes" id="UP000886520">
    <property type="component" value="Chromosome 13"/>
</dbReference>
<feature type="region of interest" description="Disordered" evidence="3">
    <location>
        <begin position="592"/>
        <end position="630"/>
    </location>
</feature>
<organism evidence="5 6">
    <name type="scientific">Adiantum capillus-veneris</name>
    <name type="common">Maidenhair fern</name>
    <dbReference type="NCBI Taxonomy" id="13818"/>
    <lineage>
        <taxon>Eukaryota</taxon>
        <taxon>Viridiplantae</taxon>
        <taxon>Streptophyta</taxon>
        <taxon>Embryophyta</taxon>
        <taxon>Tracheophyta</taxon>
        <taxon>Polypodiopsida</taxon>
        <taxon>Polypodiidae</taxon>
        <taxon>Polypodiales</taxon>
        <taxon>Pteridineae</taxon>
        <taxon>Pteridaceae</taxon>
        <taxon>Vittarioideae</taxon>
        <taxon>Adiantum</taxon>
    </lineage>
</organism>
<evidence type="ECO:0000259" key="4">
    <source>
        <dbReference type="Pfam" id="PF15247"/>
    </source>
</evidence>
<dbReference type="InterPro" id="IPR026502">
    <property type="entry name" value="SLBP1/SLBP2"/>
</dbReference>
<feature type="domain" description="Histone RNA hairpin-binding protein RNA-binding" evidence="4">
    <location>
        <begin position="524"/>
        <end position="592"/>
    </location>
</feature>
<accession>A0A9D4UQ59</accession>
<protein>
    <recommendedName>
        <fullName evidence="4">Histone RNA hairpin-binding protein RNA-binding domain-containing protein</fullName>
    </recommendedName>
</protein>
<feature type="region of interest" description="Disordered" evidence="3">
    <location>
        <begin position="256"/>
        <end position="276"/>
    </location>
</feature>
<dbReference type="GO" id="GO:0071207">
    <property type="term" value="F:histone pre-mRNA stem-loop binding"/>
    <property type="evidence" value="ECO:0007669"/>
    <property type="project" value="TreeGrafter"/>
</dbReference>
<dbReference type="GO" id="GO:0051028">
    <property type="term" value="P:mRNA transport"/>
    <property type="evidence" value="ECO:0007669"/>
    <property type="project" value="TreeGrafter"/>
</dbReference>
<feature type="compositionally biased region" description="Basic and acidic residues" evidence="3">
    <location>
        <begin position="610"/>
        <end position="619"/>
    </location>
</feature>
<evidence type="ECO:0000256" key="3">
    <source>
        <dbReference type="SAM" id="MobiDB-lite"/>
    </source>
</evidence>
<dbReference type="GO" id="GO:0005737">
    <property type="term" value="C:cytoplasm"/>
    <property type="evidence" value="ECO:0007669"/>
    <property type="project" value="TreeGrafter"/>
</dbReference>
<reference evidence="5" key="1">
    <citation type="submission" date="2021-01" db="EMBL/GenBank/DDBJ databases">
        <title>Adiantum capillus-veneris genome.</title>
        <authorList>
            <person name="Fang Y."/>
            <person name="Liao Q."/>
        </authorList>
    </citation>
    <scope>NUCLEOTIDE SEQUENCE</scope>
    <source>
        <strain evidence="5">H3</strain>
        <tissue evidence="5">Leaf</tissue>
    </source>
</reference>
<evidence type="ECO:0000256" key="2">
    <source>
        <dbReference type="ARBA" id="ARBA00022884"/>
    </source>
</evidence>
<dbReference type="Gene3D" id="1.10.8.1120">
    <property type="entry name" value="Histone RNA hairpin-binding protein RNA-binding domain"/>
    <property type="match status" value="1"/>
</dbReference>
<dbReference type="GO" id="GO:0071204">
    <property type="term" value="C:histone pre-mRNA 3'end processing complex"/>
    <property type="evidence" value="ECO:0007669"/>
    <property type="project" value="TreeGrafter"/>
</dbReference>
<gene>
    <name evidence="5" type="ORF">GOP47_0014058</name>
</gene>
<dbReference type="GO" id="GO:0006398">
    <property type="term" value="P:mRNA 3'-end processing by stem-loop binding and cleavage"/>
    <property type="evidence" value="ECO:0007669"/>
    <property type="project" value="TreeGrafter"/>
</dbReference>
<keyword evidence="2" id="KW-0694">RNA-binding</keyword>
<dbReference type="OrthoDB" id="265795at2759"/>
<dbReference type="PANTHER" id="PTHR17408:SF0">
    <property type="entry name" value="HISTONE RNA HAIRPIN-BINDING PROTEIN"/>
    <property type="match status" value="1"/>
</dbReference>
<feature type="compositionally biased region" description="Polar residues" evidence="3">
    <location>
        <begin position="67"/>
        <end position="79"/>
    </location>
</feature>
<dbReference type="GO" id="GO:0003729">
    <property type="term" value="F:mRNA binding"/>
    <property type="evidence" value="ECO:0007669"/>
    <property type="project" value="InterPro"/>
</dbReference>
<dbReference type="AlphaFoldDB" id="A0A9D4UQ59"/>
<feature type="compositionally biased region" description="Basic and acidic residues" evidence="3">
    <location>
        <begin position="46"/>
        <end position="59"/>
    </location>
</feature>
<dbReference type="FunFam" id="1.10.8.1120:FF:000001">
    <property type="entry name" value="Histone RNA hairpin-binding protein-like"/>
    <property type="match status" value="1"/>
</dbReference>